<evidence type="ECO:0000313" key="4">
    <source>
        <dbReference type="RefSeq" id="XP_017027070.1"/>
    </source>
</evidence>
<dbReference type="OrthoDB" id="10593532at2759"/>
<sequence length="103" mass="11009">MKLLYLLVFVAVLGAANAQPVGEEAAPANQLEDMADLGADQPQEGEATRSRRWLWGGWGGIGGWGGGWNRGWGGGWGGGHSGGWGGSWRVSYQPWSSGSSYWW</sequence>
<evidence type="ECO:0000256" key="1">
    <source>
        <dbReference type="SAM" id="MobiDB-lite"/>
    </source>
</evidence>
<feature type="region of interest" description="Disordered" evidence="1">
    <location>
        <begin position="22"/>
        <end position="49"/>
    </location>
</feature>
<gene>
    <name evidence="4" type="primary">LOC108078021</name>
</gene>
<dbReference type="AlphaFoldDB" id="A0A6P4IFL9"/>
<accession>A0A6P4IFL9</accession>
<feature type="chain" id="PRO_5027709591" evidence="2">
    <location>
        <begin position="19"/>
        <end position="103"/>
    </location>
</feature>
<organism evidence="3 4">
    <name type="scientific">Drosophila kikkawai</name>
    <name type="common">Fruit fly</name>
    <dbReference type="NCBI Taxonomy" id="30033"/>
    <lineage>
        <taxon>Eukaryota</taxon>
        <taxon>Metazoa</taxon>
        <taxon>Ecdysozoa</taxon>
        <taxon>Arthropoda</taxon>
        <taxon>Hexapoda</taxon>
        <taxon>Insecta</taxon>
        <taxon>Pterygota</taxon>
        <taxon>Neoptera</taxon>
        <taxon>Endopterygota</taxon>
        <taxon>Diptera</taxon>
        <taxon>Brachycera</taxon>
        <taxon>Muscomorpha</taxon>
        <taxon>Ephydroidea</taxon>
        <taxon>Drosophilidae</taxon>
        <taxon>Drosophila</taxon>
        <taxon>Sophophora</taxon>
    </lineage>
</organism>
<dbReference type="GeneID" id="108078021"/>
<proteinExistence type="predicted"/>
<evidence type="ECO:0000256" key="2">
    <source>
        <dbReference type="SAM" id="SignalP"/>
    </source>
</evidence>
<protein>
    <submittedName>
        <fullName evidence="4">Uncharacterized protein</fullName>
    </submittedName>
</protein>
<reference evidence="4" key="2">
    <citation type="submission" date="2025-08" db="UniProtKB">
        <authorList>
            <consortium name="RefSeq"/>
        </authorList>
    </citation>
    <scope>IDENTIFICATION</scope>
    <source>
        <strain evidence="4">14028-0561.14</strain>
        <tissue evidence="4">Whole fly</tissue>
    </source>
</reference>
<feature type="signal peptide" evidence="2">
    <location>
        <begin position="1"/>
        <end position="18"/>
    </location>
</feature>
<evidence type="ECO:0000313" key="3">
    <source>
        <dbReference type="Proteomes" id="UP001652661"/>
    </source>
</evidence>
<dbReference type="Proteomes" id="UP001652661">
    <property type="component" value="Chromosome 2R"/>
</dbReference>
<keyword evidence="3" id="KW-1185">Reference proteome</keyword>
<dbReference type="RefSeq" id="XP_017027070.1">
    <property type="nucleotide sequence ID" value="XM_017171581.3"/>
</dbReference>
<name>A0A6P4IFL9_DROKI</name>
<reference evidence="3" key="1">
    <citation type="submission" date="2025-05" db="UniProtKB">
        <authorList>
            <consortium name="RefSeq"/>
        </authorList>
    </citation>
    <scope>NUCLEOTIDE SEQUENCE [LARGE SCALE GENOMIC DNA]</scope>
    <source>
        <strain evidence="3">14028-0561.14</strain>
    </source>
</reference>
<keyword evidence="2" id="KW-0732">Signal</keyword>